<dbReference type="InterPro" id="IPR051395">
    <property type="entry name" value="Cytochrome_c_Peroxidase/MauG"/>
</dbReference>
<gene>
    <name evidence="9" type="ORF">ACFODZ_00590</name>
</gene>
<evidence type="ECO:0000313" key="9">
    <source>
        <dbReference type="EMBL" id="MFC3192724.1"/>
    </source>
</evidence>
<dbReference type="EMBL" id="JBHRTS010000001">
    <property type="protein sequence ID" value="MFC3192724.1"/>
    <property type="molecule type" value="Genomic_DNA"/>
</dbReference>
<dbReference type="RefSeq" id="WP_198538044.1">
    <property type="nucleotide sequence ID" value="NZ_JBHRTS010000001.1"/>
</dbReference>
<dbReference type="Gene3D" id="1.10.760.10">
    <property type="entry name" value="Cytochrome c-like domain"/>
    <property type="match status" value="2"/>
</dbReference>
<dbReference type="Pfam" id="PF03150">
    <property type="entry name" value="CCP_MauG"/>
    <property type="match status" value="1"/>
</dbReference>
<keyword evidence="7" id="KW-0732">Signal</keyword>
<keyword evidence="4" id="KW-0560">Oxidoreductase</keyword>
<organism evidence="9 10">
    <name type="scientific">Marinicella sediminis</name>
    <dbReference type="NCBI Taxonomy" id="1792834"/>
    <lineage>
        <taxon>Bacteria</taxon>
        <taxon>Pseudomonadati</taxon>
        <taxon>Pseudomonadota</taxon>
        <taxon>Gammaproteobacteria</taxon>
        <taxon>Lysobacterales</taxon>
        <taxon>Marinicellaceae</taxon>
        <taxon>Marinicella</taxon>
    </lineage>
</organism>
<dbReference type="InterPro" id="IPR004852">
    <property type="entry name" value="Di-haem_cyt_c_peroxidsae"/>
</dbReference>
<evidence type="ECO:0000256" key="1">
    <source>
        <dbReference type="ARBA" id="ARBA00004196"/>
    </source>
</evidence>
<accession>A0ABV7J3X0</accession>
<name>A0ABV7J3X0_9GAMM</name>
<keyword evidence="3 6" id="KW-0479">Metal-binding</keyword>
<reference evidence="10" key="1">
    <citation type="journal article" date="2019" name="Int. J. Syst. Evol. Microbiol.">
        <title>The Global Catalogue of Microorganisms (GCM) 10K type strain sequencing project: providing services to taxonomists for standard genome sequencing and annotation.</title>
        <authorList>
            <consortium name="The Broad Institute Genomics Platform"/>
            <consortium name="The Broad Institute Genome Sequencing Center for Infectious Disease"/>
            <person name="Wu L."/>
            <person name="Ma J."/>
        </authorList>
    </citation>
    <scope>NUCLEOTIDE SEQUENCE [LARGE SCALE GENOMIC DNA]</scope>
    <source>
        <strain evidence="10">KCTC 42953</strain>
    </source>
</reference>
<dbReference type="PANTHER" id="PTHR30600">
    <property type="entry name" value="CYTOCHROME C PEROXIDASE-RELATED"/>
    <property type="match status" value="1"/>
</dbReference>
<evidence type="ECO:0000256" key="7">
    <source>
        <dbReference type="SAM" id="SignalP"/>
    </source>
</evidence>
<evidence type="ECO:0000259" key="8">
    <source>
        <dbReference type="PROSITE" id="PS51007"/>
    </source>
</evidence>
<dbReference type="InterPro" id="IPR009056">
    <property type="entry name" value="Cyt_c-like_dom"/>
</dbReference>
<sequence>MKFKRSAITVLMAAMLFSAQANAQTSFFQQMLQEIVDIINATATQVPTMDTFAQLPEPLTDEDFHLYSAEKVALGNLLFYDKILSGNMNDSCATCHHGMAATGDGLSLSVGEGGSGLGVSRDTGFEHDEVHERVPRNAPHVFNAGAKEMTVMFHDGRVFADASQPSGFVSPAGDDLPLGLDNTLAAQAMFPVTSGTEMAGQTGENEVADQAAAGNLAGPGGVWDLLATRIQNIPEYVDLFKGAFDDVNQASDITYVHIANSLAAFEAVIWRADNSAFDQYLRGDKGAMSPNQIAGMNLFYGDAGCADCHSGKLLGPADSFKSIGMIQLGPGKGDNLDGYSDGQDDFGRERVTGDPADRFKFRVLSARNALLTGPWGHAGAYDRLEDLIKHHLDPIEATANYDRTQVKLPTNDTLNAIDWTVLDDDNRTAQILASSEITPRLLSDAQIARLIDFLDAATDRRSLNLRNEVPLTVPSGLPVFD</sequence>
<comment type="subcellular location">
    <subcellularLocation>
        <location evidence="1">Cell envelope</location>
    </subcellularLocation>
</comment>
<evidence type="ECO:0000313" key="10">
    <source>
        <dbReference type="Proteomes" id="UP001595533"/>
    </source>
</evidence>
<keyword evidence="5 6" id="KW-0408">Iron</keyword>
<dbReference type="SUPFAM" id="SSF46626">
    <property type="entry name" value="Cytochrome c"/>
    <property type="match status" value="2"/>
</dbReference>
<dbReference type="GO" id="GO:0004601">
    <property type="term" value="F:peroxidase activity"/>
    <property type="evidence" value="ECO:0007669"/>
    <property type="project" value="UniProtKB-KW"/>
</dbReference>
<protein>
    <submittedName>
        <fullName evidence="9">Cytochrome-c peroxidase</fullName>
    </submittedName>
</protein>
<evidence type="ECO:0000256" key="5">
    <source>
        <dbReference type="ARBA" id="ARBA00023004"/>
    </source>
</evidence>
<comment type="caution">
    <text evidence="9">The sequence shown here is derived from an EMBL/GenBank/DDBJ whole genome shotgun (WGS) entry which is preliminary data.</text>
</comment>
<keyword evidence="10" id="KW-1185">Reference proteome</keyword>
<keyword evidence="2 6" id="KW-0349">Heme</keyword>
<evidence type="ECO:0000256" key="4">
    <source>
        <dbReference type="ARBA" id="ARBA00023002"/>
    </source>
</evidence>
<proteinExistence type="predicted"/>
<keyword evidence="9" id="KW-0575">Peroxidase</keyword>
<feature type="chain" id="PRO_5046162765" evidence="7">
    <location>
        <begin position="24"/>
        <end position="481"/>
    </location>
</feature>
<dbReference type="PROSITE" id="PS51007">
    <property type="entry name" value="CYTC"/>
    <property type="match status" value="1"/>
</dbReference>
<feature type="domain" description="Cytochrome c" evidence="8">
    <location>
        <begin position="290"/>
        <end position="458"/>
    </location>
</feature>
<evidence type="ECO:0000256" key="6">
    <source>
        <dbReference type="PROSITE-ProRule" id="PRU00433"/>
    </source>
</evidence>
<dbReference type="Proteomes" id="UP001595533">
    <property type="component" value="Unassembled WGS sequence"/>
</dbReference>
<dbReference type="InterPro" id="IPR036909">
    <property type="entry name" value="Cyt_c-like_dom_sf"/>
</dbReference>
<feature type="signal peptide" evidence="7">
    <location>
        <begin position="1"/>
        <end position="23"/>
    </location>
</feature>
<evidence type="ECO:0000256" key="3">
    <source>
        <dbReference type="ARBA" id="ARBA00022723"/>
    </source>
</evidence>
<evidence type="ECO:0000256" key="2">
    <source>
        <dbReference type="ARBA" id="ARBA00022617"/>
    </source>
</evidence>